<evidence type="ECO:0000313" key="2">
    <source>
        <dbReference type="Proteomes" id="UP000515123"/>
    </source>
</evidence>
<protein>
    <submittedName>
        <fullName evidence="3">F-box protein SKIP14-like</fullName>
    </submittedName>
</protein>
<gene>
    <name evidence="3" type="primary">LOC109725651</name>
</gene>
<dbReference type="SUPFAM" id="SSF52047">
    <property type="entry name" value="RNI-like"/>
    <property type="match status" value="1"/>
</dbReference>
<dbReference type="GO" id="GO:0005737">
    <property type="term" value="C:cytoplasm"/>
    <property type="evidence" value="ECO:0007669"/>
    <property type="project" value="TreeGrafter"/>
</dbReference>
<feature type="domain" description="F-box" evidence="1">
    <location>
        <begin position="90"/>
        <end position="131"/>
    </location>
</feature>
<dbReference type="InterPro" id="IPR032675">
    <property type="entry name" value="LRR_dom_sf"/>
</dbReference>
<dbReference type="InterPro" id="IPR050648">
    <property type="entry name" value="F-box_LRR-repeat"/>
</dbReference>
<proteinExistence type="predicted"/>
<dbReference type="InterPro" id="IPR036047">
    <property type="entry name" value="F-box-like_dom_sf"/>
</dbReference>
<dbReference type="OrthoDB" id="10044893at2759"/>
<dbReference type="RefSeq" id="XP_020110506.1">
    <property type="nucleotide sequence ID" value="XM_020254917.1"/>
</dbReference>
<dbReference type="AlphaFoldDB" id="A0A6P5GPE7"/>
<reference evidence="3" key="2">
    <citation type="submission" date="2025-08" db="UniProtKB">
        <authorList>
            <consortium name="RefSeq"/>
        </authorList>
    </citation>
    <scope>IDENTIFICATION</scope>
    <source>
        <tissue evidence="3">Leaf</tissue>
    </source>
</reference>
<dbReference type="InterPro" id="IPR001810">
    <property type="entry name" value="F-box_dom"/>
</dbReference>
<keyword evidence="2" id="KW-1185">Reference proteome</keyword>
<dbReference type="Proteomes" id="UP000515123">
    <property type="component" value="Linkage group 20"/>
</dbReference>
<sequence length="347" mass="38636">MPLNSSLSMSFGGVDDFVDLVELLPSDPFEMNPENAFDPAVNYRVGDAVVEDNSLDGSGCYCNAAFESQIGYRGGCEAENGATSAEVGVPHEGLFYALGKLGVKDLLSVERVCKSLYYAVRNDPLLWRCIHVDLDFNRKIPDDAFFALTQRAQGSLRCLSMPGCVGITDDGLKRVLAANPRLSKLNLLECTGLTTPGLISNLTAFKSSGSSGIKHLRLGRLFRISKEQFEQIKLLLGVNQLQKPNAKKKLWFFHVDRFSLDCGDERPLDVEMCPKCYRCRLVYDCPRESCRGGLDLCRACESCIKRCVKCGKCIKDGEYWDETFFFDYICCDCADLPHNAEDVVEEE</sequence>
<dbReference type="Gene3D" id="3.80.10.10">
    <property type="entry name" value="Ribonuclease Inhibitor"/>
    <property type="match status" value="1"/>
</dbReference>
<reference evidence="2" key="1">
    <citation type="journal article" date="2015" name="Nat. Genet.">
        <title>The pineapple genome and the evolution of CAM photosynthesis.</title>
        <authorList>
            <person name="Ming R."/>
            <person name="VanBuren R."/>
            <person name="Wai C.M."/>
            <person name="Tang H."/>
            <person name="Schatz M.C."/>
            <person name="Bowers J.E."/>
            <person name="Lyons E."/>
            <person name="Wang M.L."/>
            <person name="Chen J."/>
            <person name="Biggers E."/>
            <person name="Zhang J."/>
            <person name="Huang L."/>
            <person name="Zhang L."/>
            <person name="Miao W."/>
            <person name="Zhang J."/>
            <person name="Ye Z."/>
            <person name="Miao C."/>
            <person name="Lin Z."/>
            <person name="Wang H."/>
            <person name="Zhou H."/>
            <person name="Yim W.C."/>
            <person name="Priest H.D."/>
            <person name="Zheng C."/>
            <person name="Woodhouse M."/>
            <person name="Edger P.P."/>
            <person name="Guyot R."/>
            <person name="Guo H.B."/>
            <person name="Guo H."/>
            <person name="Zheng G."/>
            <person name="Singh R."/>
            <person name="Sharma A."/>
            <person name="Min X."/>
            <person name="Zheng Y."/>
            <person name="Lee H."/>
            <person name="Gurtowski J."/>
            <person name="Sedlazeck F.J."/>
            <person name="Harkess A."/>
            <person name="McKain M.R."/>
            <person name="Liao Z."/>
            <person name="Fang J."/>
            <person name="Liu J."/>
            <person name="Zhang X."/>
            <person name="Zhang Q."/>
            <person name="Hu W."/>
            <person name="Qin Y."/>
            <person name="Wang K."/>
            <person name="Chen L.Y."/>
            <person name="Shirley N."/>
            <person name="Lin Y.R."/>
            <person name="Liu L.Y."/>
            <person name="Hernandez A.G."/>
            <person name="Wright C.L."/>
            <person name="Bulone V."/>
            <person name="Tuskan G.A."/>
            <person name="Heath K."/>
            <person name="Zee F."/>
            <person name="Moore P.H."/>
            <person name="Sunkar R."/>
            <person name="Leebens-Mack J.H."/>
            <person name="Mockler T."/>
            <person name="Bennetzen J.L."/>
            <person name="Freeling M."/>
            <person name="Sankoff D."/>
            <person name="Paterson A.H."/>
            <person name="Zhu X."/>
            <person name="Yang X."/>
            <person name="Smith J.A."/>
            <person name="Cushman J.C."/>
            <person name="Paull R.E."/>
            <person name="Yu Q."/>
        </authorList>
    </citation>
    <scope>NUCLEOTIDE SEQUENCE [LARGE SCALE GENOMIC DNA]</scope>
    <source>
        <strain evidence="2">cv. F153</strain>
    </source>
</reference>
<dbReference type="SUPFAM" id="SSF81383">
    <property type="entry name" value="F-box domain"/>
    <property type="match status" value="1"/>
</dbReference>
<organism evidence="2 3">
    <name type="scientific">Ananas comosus</name>
    <name type="common">Pineapple</name>
    <name type="synonym">Ananas ananas</name>
    <dbReference type="NCBI Taxonomy" id="4615"/>
    <lineage>
        <taxon>Eukaryota</taxon>
        <taxon>Viridiplantae</taxon>
        <taxon>Streptophyta</taxon>
        <taxon>Embryophyta</taxon>
        <taxon>Tracheophyta</taxon>
        <taxon>Spermatophyta</taxon>
        <taxon>Magnoliopsida</taxon>
        <taxon>Liliopsida</taxon>
        <taxon>Poales</taxon>
        <taxon>Bromeliaceae</taxon>
        <taxon>Bromelioideae</taxon>
        <taxon>Ananas</taxon>
    </lineage>
</organism>
<dbReference type="PANTHER" id="PTHR13382:SF22">
    <property type="entry name" value="F-BOX PROTEIN SKIP14"/>
    <property type="match status" value="1"/>
</dbReference>
<dbReference type="GeneID" id="109725651"/>
<dbReference type="Gramene" id="Aco013536.1.mrna1">
    <property type="protein sequence ID" value="Aco013536.1.mrna1"/>
    <property type="gene ID" value="Aco013536.1.path1"/>
</dbReference>
<name>A0A6P5GPE7_ANACO</name>
<dbReference type="PANTHER" id="PTHR13382">
    <property type="entry name" value="MITOCHONDRIAL ATP SYNTHASE COUPLING FACTOR B"/>
    <property type="match status" value="1"/>
</dbReference>
<evidence type="ECO:0000313" key="3">
    <source>
        <dbReference type="RefSeq" id="XP_020110506.1"/>
    </source>
</evidence>
<dbReference type="Pfam" id="PF12937">
    <property type="entry name" value="F-box-like"/>
    <property type="match status" value="1"/>
</dbReference>
<accession>A0A6P5GPE7</accession>
<evidence type="ECO:0000259" key="1">
    <source>
        <dbReference type="Pfam" id="PF12937"/>
    </source>
</evidence>